<dbReference type="EMBL" id="CP114052">
    <property type="protein sequence ID" value="WAW14163.1"/>
    <property type="molecule type" value="Genomic_DNA"/>
</dbReference>
<dbReference type="EC" id="3.1.3.48" evidence="2"/>
<evidence type="ECO:0000256" key="1">
    <source>
        <dbReference type="ARBA" id="ARBA00005750"/>
    </source>
</evidence>
<accession>A0ABY7JQ52</accession>
<comment type="similarity">
    <text evidence="1">Belongs to the metallo-dependent hydrolases superfamily. CpsB/CapC family.</text>
</comment>
<name>A0ABY7JQ52_9FIRM</name>
<sequence>MDREYRGIIDTHCHLLPGVDDGSESIEESLEMIDMYISQGYCGAILTSHYYEKKYEVCGQIYDKSFDLLQKAIKLRNIDFKLYRGNEIFVDCDVMKLLNNKKINTLANSDYVLLELPFLGRFRGVQELVYDLKRNGYIPIIAHAERYVYAQEDINYLYDLLSYGALIQINLSSLSKDKNSGVHRTVIKLIKSKMVSFVGTDAHTSTWRKPIVSKEFEKLKTLLSEEDFNEIVYINPMKILNNENIEFDIDLVKINNEEEKMKSKKSIFSIFRKR</sequence>
<dbReference type="PIRSF" id="PIRSF016557">
    <property type="entry name" value="Caps_synth_CpsB"/>
    <property type="match status" value="1"/>
</dbReference>
<dbReference type="RefSeq" id="WP_269310825.1">
    <property type="nucleotide sequence ID" value="NZ_CP114052.1"/>
</dbReference>
<evidence type="ECO:0000256" key="4">
    <source>
        <dbReference type="ARBA" id="ARBA00022912"/>
    </source>
</evidence>
<dbReference type="Pfam" id="PF19567">
    <property type="entry name" value="CpsB_CapC"/>
    <property type="match status" value="1"/>
</dbReference>
<protein>
    <recommendedName>
        <fullName evidence="2">protein-tyrosine-phosphatase</fullName>
        <ecNumber evidence="2">3.1.3.48</ecNumber>
    </recommendedName>
</protein>
<dbReference type="PANTHER" id="PTHR39181:SF1">
    <property type="entry name" value="TYROSINE-PROTEIN PHOSPHATASE YWQE"/>
    <property type="match status" value="1"/>
</dbReference>
<evidence type="ECO:0000256" key="2">
    <source>
        <dbReference type="ARBA" id="ARBA00013064"/>
    </source>
</evidence>
<dbReference type="Gene3D" id="3.20.20.140">
    <property type="entry name" value="Metal-dependent hydrolases"/>
    <property type="match status" value="1"/>
</dbReference>
<dbReference type="InterPro" id="IPR016667">
    <property type="entry name" value="Caps_polysacc_synth_CpsB/CapC"/>
</dbReference>
<proteinExistence type="inferred from homology"/>
<dbReference type="Proteomes" id="UP001164187">
    <property type="component" value="Chromosome"/>
</dbReference>
<dbReference type="SUPFAM" id="SSF89550">
    <property type="entry name" value="PHP domain-like"/>
    <property type="match status" value="1"/>
</dbReference>
<evidence type="ECO:0000256" key="5">
    <source>
        <dbReference type="ARBA" id="ARBA00051722"/>
    </source>
</evidence>
<evidence type="ECO:0000313" key="6">
    <source>
        <dbReference type="EMBL" id="WAW14163.1"/>
    </source>
</evidence>
<comment type="catalytic activity">
    <reaction evidence="5">
        <text>O-phospho-L-tyrosyl-[protein] + H2O = L-tyrosyl-[protein] + phosphate</text>
        <dbReference type="Rhea" id="RHEA:10684"/>
        <dbReference type="Rhea" id="RHEA-COMP:10136"/>
        <dbReference type="Rhea" id="RHEA-COMP:20101"/>
        <dbReference type="ChEBI" id="CHEBI:15377"/>
        <dbReference type="ChEBI" id="CHEBI:43474"/>
        <dbReference type="ChEBI" id="CHEBI:46858"/>
        <dbReference type="ChEBI" id="CHEBI:61978"/>
        <dbReference type="EC" id="3.1.3.48"/>
    </reaction>
</comment>
<keyword evidence="4" id="KW-0904">Protein phosphatase</keyword>
<keyword evidence="7" id="KW-1185">Reference proteome</keyword>
<organism evidence="6 7">
    <name type="scientific">Peptostreptococcus equinus</name>
    <dbReference type="NCBI Taxonomy" id="3003601"/>
    <lineage>
        <taxon>Bacteria</taxon>
        <taxon>Bacillati</taxon>
        <taxon>Bacillota</taxon>
        <taxon>Clostridia</taxon>
        <taxon>Peptostreptococcales</taxon>
        <taxon>Peptostreptococcaceae</taxon>
        <taxon>Peptostreptococcus</taxon>
    </lineage>
</organism>
<reference evidence="6" key="1">
    <citation type="submission" date="2022-12" db="EMBL/GenBank/DDBJ databases">
        <title>Peptostreptococcus.</title>
        <authorList>
            <person name="Lee S.H."/>
        </authorList>
    </citation>
    <scope>NUCLEOTIDE SEQUENCE</scope>
    <source>
        <strain evidence="6">CBA3647</strain>
    </source>
</reference>
<keyword evidence="3" id="KW-0378">Hydrolase</keyword>
<dbReference type="PANTHER" id="PTHR39181">
    <property type="entry name" value="TYROSINE-PROTEIN PHOSPHATASE YWQE"/>
    <property type="match status" value="1"/>
</dbReference>
<gene>
    <name evidence="6" type="ORF">O0R46_06020</name>
</gene>
<evidence type="ECO:0000313" key="7">
    <source>
        <dbReference type="Proteomes" id="UP001164187"/>
    </source>
</evidence>
<dbReference type="InterPro" id="IPR016195">
    <property type="entry name" value="Pol/histidinol_Pase-like"/>
</dbReference>
<evidence type="ECO:0000256" key="3">
    <source>
        <dbReference type="ARBA" id="ARBA00022801"/>
    </source>
</evidence>